<dbReference type="EMBL" id="JANRMS010005585">
    <property type="protein sequence ID" value="KAJ3501680.1"/>
    <property type="molecule type" value="Genomic_DNA"/>
</dbReference>
<reference evidence="1" key="1">
    <citation type="submission" date="2022-08" db="EMBL/GenBank/DDBJ databases">
        <title>Genome Sequence of Fusarium decemcellulare.</title>
        <authorList>
            <person name="Buettner E."/>
        </authorList>
    </citation>
    <scope>NUCLEOTIDE SEQUENCE</scope>
    <source>
        <strain evidence="1">Babe19</strain>
    </source>
</reference>
<accession>A0ACC1R908</accession>
<protein>
    <submittedName>
        <fullName evidence="1">Uncharacterized protein</fullName>
    </submittedName>
</protein>
<evidence type="ECO:0000313" key="2">
    <source>
        <dbReference type="Proteomes" id="UP001148629"/>
    </source>
</evidence>
<comment type="caution">
    <text evidence="1">The sequence shown here is derived from an EMBL/GenBank/DDBJ whole genome shotgun (WGS) entry which is preliminary data.</text>
</comment>
<dbReference type="Proteomes" id="UP001148629">
    <property type="component" value="Unassembled WGS sequence"/>
</dbReference>
<keyword evidence="2" id="KW-1185">Reference proteome</keyword>
<proteinExistence type="predicted"/>
<gene>
    <name evidence="1" type="ORF">NM208_g16888</name>
</gene>
<evidence type="ECO:0000313" key="1">
    <source>
        <dbReference type="EMBL" id="KAJ3501680.1"/>
    </source>
</evidence>
<sequence length="201" mass="22137">MSTPRRDWSACLAMKIPRISCRAQLDTATACKNCTQGEECVKKRRGRKKEWEKSKCRLAGEMRADEENESQQRRKCRGDVGGGGARRRKELMPGQARQGEARQASKQVQVESVQCQCAQCGYQGRTRAIGMAGAPKSPTDDGRAGTVYLGSCTWVFPGPDGKGAVKRSFLRAAMLDGQERGPSKQAWQELPSPDDKHTGMD</sequence>
<name>A0ACC1R908_9HYPO</name>
<organism evidence="1 2">
    <name type="scientific">Fusarium decemcellulare</name>
    <dbReference type="NCBI Taxonomy" id="57161"/>
    <lineage>
        <taxon>Eukaryota</taxon>
        <taxon>Fungi</taxon>
        <taxon>Dikarya</taxon>
        <taxon>Ascomycota</taxon>
        <taxon>Pezizomycotina</taxon>
        <taxon>Sordariomycetes</taxon>
        <taxon>Hypocreomycetidae</taxon>
        <taxon>Hypocreales</taxon>
        <taxon>Nectriaceae</taxon>
        <taxon>Fusarium</taxon>
        <taxon>Fusarium decemcellulare species complex</taxon>
    </lineage>
</organism>